<reference evidence="7" key="1">
    <citation type="journal article" date="2019" name="Int. J. Syst. Evol. Microbiol.">
        <title>The Global Catalogue of Microorganisms (GCM) 10K type strain sequencing project: providing services to taxonomists for standard genome sequencing and annotation.</title>
        <authorList>
            <consortium name="The Broad Institute Genomics Platform"/>
            <consortium name="The Broad Institute Genome Sequencing Center for Infectious Disease"/>
            <person name="Wu L."/>
            <person name="Ma J."/>
        </authorList>
    </citation>
    <scope>NUCLEOTIDE SEQUENCE [LARGE SCALE GENOMIC DNA]</scope>
    <source>
        <strain evidence="7">KCTC 12848</strain>
    </source>
</reference>
<protein>
    <submittedName>
        <fullName evidence="6">Cellulase family glycosylhydrolase</fullName>
    </submittedName>
</protein>
<dbReference type="InterPro" id="IPR001547">
    <property type="entry name" value="Glyco_hydro_5"/>
</dbReference>
<dbReference type="SUPFAM" id="SSF51445">
    <property type="entry name" value="(Trans)glycosidases"/>
    <property type="match status" value="1"/>
</dbReference>
<feature type="domain" description="Ricin B lectin" evidence="5">
    <location>
        <begin position="43"/>
        <end position="172"/>
    </location>
</feature>
<evidence type="ECO:0000313" key="6">
    <source>
        <dbReference type="EMBL" id="MFC5058380.1"/>
    </source>
</evidence>
<dbReference type="PROSITE" id="PS50231">
    <property type="entry name" value="RICIN_B_LECTIN"/>
    <property type="match status" value="1"/>
</dbReference>
<dbReference type="RefSeq" id="WP_344043338.1">
    <property type="nucleotide sequence ID" value="NZ_BAAAKE010000044.1"/>
</dbReference>
<feature type="region of interest" description="Disordered" evidence="4">
    <location>
        <begin position="169"/>
        <end position="189"/>
    </location>
</feature>
<dbReference type="Gene3D" id="2.80.10.50">
    <property type="match status" value="1"/>
</dbReference>
<comment type="caution">
    <text evidence="6">The sequence shown here is derived from an EMBL/GenBank/DDBJ whole genome shotgun (WGS) entry which is preliminary data.</text>
</comment>
<dbReference type="SUPFAM" id="SSF50370">
    <property type="entry name" value="Ricin B-like lectins"/>
    <property type="match status" value="1"/>
</dbReference>
<feature type="compositionally biased region" description="Low complexity" evidence="4">
    <location>
        <begin position="170"/>
        <end position="189"/>
    </location>
</feature>
<dbReference type="InterPro" id="IPR017853">
    <property type="entry name" value="GH"/>
</dbReference>
<dbReference type="SMART" id="SM00458">
    <property type="entry name" value="RICIN"/>
    <property type="match status" value="1"/>
</dbReference>
<sequence length="485" mass="51704">MEPARPALTDASRRRKPIRPLLAVLVAVPVLVGTFLTVISTASAATTTIRGVGSGRCVEVPGSSQTNGTQVALRDCTGGANQTFNTTSSRQLQVYGAKCLNAAGSGTTPGTAVTIWDCNGSAGQQWDVNTDGTIRGVQSGLCLDATGAGTANGTLIVLWTCTGASNQRWTTTGTNPTTTTTTPPAGTTPVARHGQLRVCGTTMCDRTGARVQLRGVSSFWLNWENPGYSQNLSALRWMRDNWNLQVIRAAMGVEPSGAYLSDPSRARGQVETIINNAVAAGVYVIVDYHAHEAQNSRSQAVAFFSDLARRYGHLPNVIWEPWNEPLQVSWTGVVKPYHQAVVSAIRAADPDNIIVLGTPNWSQGVDQAAASPVSGTNLMYTLHFYSCSHGSWLRDRGNTAIRAGLALFVTEWGASHADGGTDGRTCLPEAQAWIDWMRANGVSWTAWKLHTGSDSTNLLRAGAPVTGGWSNYLHGHAPFVVANMR</sequence>
<dbReference type="Proteomes" id="UP001595833">
    <property type="component" value="Unassembled WGS sequence"/>
</dbReference>
<evidence type="ECO:0000259" key="5">
    <source>
        <dbReference type="SMART" id="SM00458"/>
    </source>
</evidence>
<keyword evidence="2 3" id="KW-0326">Glycosidase</keyword>
<dbReference type="Pfam" id="PF00150">
    <property type="entry name" value="Cellulase"/>
    <property type="match status" value="1"/>
</dbReference>
<dbReference type="CDD" id="cd23418">
    <property type="entry name" value="beta-trefoil_Ricin_XLN-like"/>
    <property type="match status" value="1"/>
</dbReference>
<dbReference type="InterPro" id="IPR000772">
    <property type="entry name" value="Ricin_B_lectin"/>
</dbReference>
<keyword evidence="7" id="KW-1185">Reference proteome</keyword>
<evidence type="ECO:0000313" key="7">
    <source>
        <dbReference type="Proteomes" id="UP001595833"/>
    </source>
</evidence>
<evidence type="ECO:0000256" key="3">
    <source>
        <dbReference type="RuleBase" id="RU361153"/>
    </source>
</evidence>
<organism evidence="6 7">
    <name type="scientific">Saccharothrix xinjiangensis</name>
    <dbReference type="NCBI Taxonomy" id="204798"/>
    <lineage>
        <taxon>Bacteria</taxon>
        <taxon>Bacillati</taxon>
        <taxon>Actinomycetota</taxon>
        <taxon>Actinomycetes</taxon>
        <taxon>Pseudonocardiales</taxon>
        <taxon>Pseudonocardiaceae</taxon>
        <taxon>Saccharothrix</taxon>
    </lineage>
</organism>
<accession>A0ABV9Y6T4</accession>
<dbReference type="InterPro" id="IPR035992">
    <property type="entry name" value="Ricin_B-like_lectins"/>
</dbReference>
<keyword evidence="1 3" id="KW-0378">Hydrolase</keyword>
<dbReference type="Gene3D" id="3.20.20.80">
    <property type="entry name" value="Glycosidases"/>
    <property type="match status" value="1"/>
</dbReference>
<dbReference type="EMBL" id="JBHSJB010000031">
    <property type="protein sequence ID" value="MFC5058380.1"/>
    <property type="molecule type" value="Genomic_DNA"/>
</dbReference>
<dbReference type="PANTHER" id="PTHR34142">
    <property type="entry name" value="ENDO-BETA-1,4-GLUCANASE A"/>
    <property type="match status" value="1"/>
</dbReference>
<evidence type="ECO:0000256" key="2">
    <source>
        <dbReference type="ARBA" id="ARBA00023295"/>
    </source>
</evidence>
<evidence type="ECO:0000256" key="1">
    <source>
        <dbReference type="ARBA" id="ARBA00022801"/>
    </source>
</evidence>
<dbReference type="PANTHER" id="PTHR34142:SF1">
    <property type="entry name" value="GLYCOSIDE HYDROLASE FAMILY 5 DOMAIN-CONTAINING PROTEIN"/>
    <property type="match status" value="1"/>
</dbReference>
<comment type="similarity">
    <text evidence="3">Belongs to the glycosyl hydrolase 5 (cellulase A) family.</text>
</comment>
<dbReference type="Pfam" id="PF00652">
    <property type="entry name" value="Ricin_B_lectin"/>
    <property type="match status" value="1"/>
</dbReference>
<proteinExistence type="inferred from homology"/>
<name>A0ABV9Y6T4_9PSEU</name>
<gene>
    <name evidence="6" type="ORF">ACFPFM_32115</name>
</gene>
<evidence type="ECO:0000256" key="4">
    <source>
        <dbReference type="SAM" id="MobiDB-lite"/>
    </source>
</evidence>